<dbReference type="AlphaFoldDB" id="A0A8J5RTM2"/>
<evidence type="ECO:0000256" key="1">
    <source>
        <dbReference type="ARBA" id="ARBA00007637"/>
    </source>
</evidence>
<gene>
    <name evidence="5" type="ORF">GUJ93_ZPchr0008g11713</name>
</gene>
<feature type="compositionally biased region" description="Basic and acidic residues" evidence="4">
    <location>
        <begin position="560"/>
        <end position="575"/>
    </location>
</feature>
<proteinExistence type="inferred from homology"/>
<evidence type="ECO:0000256" key="3">
    <source>
        <dbReference type="ARBA" id="ARBA00023235"/>
    </source>
</evidence>
<evidence type="ECO:0000313" key="6">
    <source>
        <dbReference type="Proteomes" id="UP000729402"/>
    </source>
</evidence>
<dbReference type="PANTHER" id="PTHR43574">
    <property type="entry name" value="EPIMERASE-RELATED"/>
    <property type="match status" value="1"/>
</dbReference>
<dbReference type="OrthoDB" id="674948at2759"/>
<keyword evidence="3" id="KW-0413">Isomerase</keyword>
<reference evidence="5" key="2">
    <citation type="submission" date="2021-02" db="EMBL/GenBank/DDBJ databases">
        <authorList>
            <person name="Kimball J.A."/>
            <person name="Haas M.W."/>
            <person name="Macchietto M."/>
            <person name="Kono T."/>
            <person name="Duquette J."/>
            <person name="Shao M."/>
        </authorList>
    </citation>
    <scope>NUCLEOTIDE SEQUENCE</scope>
    <source>
        <tissue evidence="5">Fresh leaf tissue</tissue>
    </source>
</reference>
<name>A0A8J5RTM2_ZIZPA</name>
<protein>
    <recommendedName>
        <fullName evidence="7">NAD-dependent epimerase/dehydratase domain-containing protein</fullName>
    </recommendedName>
</protein>
<dbReference type="Proteomes" id="UP000729402">
    <property type="component" value="Unassembled WGS sequence"/>
</dbReference>
<comment type="similarity">
    <text evidence="1">Belongs to the NAD(P)-dependent epimerase/dehydratase family.</text>
</comment>
<sequence>MANGLDPMTQAERACFSSWPYDAVACQTGRRPPSSRYPHVPLVPLPPPGHHVFGARPNTFSPHPPIDSTSHAFHPAVAMAAVSSSLELGTRARRAVRLGLGRARSAEPCRIGIHGRIKAAQLFGPSVRLTVGCSLPFRSVSAGVSQDAAEAEAEATVSSGPYDLLIVGPGVLGRIVAERWQQEHPGCKIFGHTVTTDHHSELTQIGIIPSLKGSLVQKVPYVIFCAPPYQTVDYPGDLRVAASNWNGEGSFLFTSSTAVYDCSDNGLCSEDSPCAPIGRSPRTDVLLKAENAVLEAGGSVLRLVGLYISLLRGTLDARPDHILNLIHYEDAASLAIAIMKRRLRGRVFVGCDNQPLSRQEVMDLVNRSGKFDTKFQGFTGTDGPLGKRTENSKTRAEIGWQPKALSQGLESLKPSSWSIAMWWWSRARVRLKGRMCGGGDDGEVRERGSAGPEVRGAVVDLAWLAAWSSCGSAEEVVGAWLTSSSSPHRPVAYSRHRPSSAGGLTLPRTTVRVSSAVLHRSCSAGLHLRRILSLHCGIHIVGVLTLNEMGTVPRKFIFDDPGETRVDEKGAREQENGANRNKKPER</sequence>
<evidence type="ECO:0000256" key="4">
    <source>
        <dbReference type="SAM" id="MobiDB-lite"/>
    </source>
</evidence>
<dbReference type="EMBL" id="JAAALK010000290">
    <property type="protein sequence ID" value="KAG8045156.1"/>
    <property type="molecule type" value="Genomic_DNA"/>
</dbReference>
<feature type="region of interest" description="Disordered" evidence="4">
    <location>
        <begin position="560"/>
        <end position="586"/>
    </location>
</feature>
<reference evidence="5" key="1">
    <citation type="journal article" date="2021" name="bioRxiv">
        <title>Whole Genome Assembly and Annotation of Northern Wild Rice, Zizania palustris L., Supports a Whole Genome Duplication in the Zizania Genus.</title>
        <authorList>
            <person name="Haas M."/>
            <person name="Kono T."/>
            <person name="Macchietto M."/>
            <person name="Millas R."/>
            <person name="McGilp L."/>
            <person name="Shao M."/>
            <person name="Duquette J."/>
            <person name="Hirsch C.N."/>
            <person name="Kimball J."/>
        </authorList>
    </citation>
    <scope>NUCLEOTIDE SEQUENCE</scope>
    <source>
        <tissue evidence="5">Fresh leaf tissue</tissue>
    </source>
</reference>
<accession>A0A8J5RTM2</accession>
<evidence type="ECO:0000313" key="5">
    <source>
        <dbReference type="EMBL" id="KAG8045156.1"/>
    </source>
</evidence>
<comment type="caution">
    <text evidence="5">The sequence shown here is derived from an EMBL/GenBank/DDBJ whole genome shotgun (WGS) entry which is preliminary data.</text>
</comment>
<organism evidence="5 6">
    <name type="scientific">Zizania palustris</name>
    <name type="common">Northern wild rice</name>
    <dbReference type="NCBI Taxonomy" id="103762"/>
    <lineage>
        <taxon>Eukaryota</taxon>
        <taxon>Viridiplantae</taxon>
        <taxon>Streptophyta</taxon>
        <taxon>Embryophyta</taxon>
        <taxon>Tracheophyta</taxon>
        <taxon>Spermatophyta</taxon>
        <taxon>Magnoliopsida</taxon>
        <taxon>Liliopsida</taxon>
        <taxon>Poales</taxon>
        <taxon>Poaceae</taxon>
        <taxon>BOP clade</taxon>
        <taxon>Oryzoideae</taxon>
        <taxon>Oryzeae</taxon>
        <taxon>Zizaniinae</taxon>
        <taxon>Zizania</taxon>
    </lineage>
</organism>
<evidence type="ECO:0000256" key="2">
    <source>
        <dbReference type="ARBA" id="ARBA00023027"/>
    </source>
</evidence>
<keyword evidence="6" id="KW-1185">Reference proteome</keyword>
<keyword evidence="2" id="KW-0520">NAD</keyword>
<dbReference type="GO" id="GO:0016853">
    <property type="term" value="F:isomerase activity"/>
    <property type="evidence" value="ECO:0007669"/>
    <property type="project" value="UniProtKB-KW"/>
</dbReference>
<evidence type="ECO:0008006" key="7">
    <source>
        <dbReference type="Google" id="ProtNLM"/>
    </source>
</evidence>